<dbReference type="Proteomes" id="UP000618382">
    <property type="component" value="Unassembled WGS sequence"/>
</dbReference>
<protein>
    <recommendedName>
        <fullName evidence="3">DUF1877 domain-containing protein</fullName>
    </recommendedName>
</protein>
<accession>A0ABQ4DFE0</accession>
<organism evidence="1 2">
    <name type="scientific">Cellulomonas oligotrophica</name>
    <dbReference type="NCBI Taxonomy" id="931536"/>
    <lineage>
        <taxon>Bacteria</taxon>
        <taxon>Bacillati</taxon>
        <taxon>Actinomycetota</taxon>
        <taxon>Actinomycetes</taxon>
        <taxon>Micrococcales</taxon>
        <taxon>Cellulomonadaceae</taxon>
        <taxon>Cellulomonas</taxon>
    </lineage>
</organism>
<evidence type="ECO:0000313" key="1">
    <source>
        <dbReference type="EMBL" id="GIG34423.1"/>
    </source>
</evidence>
<keyword evidence="2" id="KW-1185">Reference proteome</keyword>
<dbReference type="EMBL" id="BONN01000017">
    <property type="protein sequence ID" value="GIG34423.1"/>
    <property type="molecule type" value="Genomic_DNA"/>
</dbReference>
<gene>
    <name evidence="1" type="ORF">Col01nite_35820</name>
</gene>
<evidence type="ECO:0008006" key="3">
    <source>
        <dbReference type="Google" id="ProtNLM"/>
    </source>
</evidence>
<evidence type="ECO:0000313" key="2">
    <source>
        <dbReference type="Proteomes" id="UP000618382"/>
    </source>
</evidence>
<reference evidence="1 2" key="1">
    <citation type="submission" date="2021-01" db="EMBL/GenBank/DDBJ databases">
        <title>Whole genome shotgun sequence of Cellulomonas oligotrophica NBRC 109435.</title>
        <authorList>
            <person name="Komaki H."/>
            <person name="Tamura T."/>
        </authorList>
    </citation>
    <scope>NUCLEOTIDE SEQUENCE [LARGE SCALE GENOMIC DNA]</scope>
    <source>
        <strain evidence="1 2">NBRC 109435</strain>
    </source>
</reference>
<sequence length="192" mass="20241">MGRRPVWARPGTLRGMGVLFDYFAAGSDDAAAAVLDRVGGPGSRDVLVVDADAQPGPGGRAPLPTFVTDESLPVYDTVELKGIDPVVMLGTVGSLLAGVTFDDLLEDARHGEVLAERDEGALMVWTVSDILAAALADADPATLARAAVPWSQTDELRGWSTPADLTQVLELLAGLARRARDGGLRLYCWICV</sequence>
<comment type="caution">
    <text evidence="1">The sequence shown here is derived from an EMBL/GenBank/DDBJ whole genome shotgun (WGS) entry which is preliminary data.</text>
</comment>
<name>A0ABQ4DFE0_9CELL</name>
<proteinExistence type="predicted"/>